<comment type="caution">
    <text evidence="3">The sequence shown here is derived from an EMBL/GenBank/DDBJ whole genome shotgun (WGS) entry which is preliminary data.</text>
</comment>
<proteinExistence type="predicted"/>
<feature type="non-terminal residue" evidence="3">
    <location>
        <position position="120"/>
    </location>
</feature>
<feature type="region of interest" description="Disordered" evidence="1">
    <location>
        <begin position="92"/>
        <end position="120"/>
    </location>
</feature>
<accession>X1D6J8</accession>
<dbReference type="AlphaFoldDB" id="X1D6J8"/>
<keyword evidence="2" id="KW-1133">Transmembrane helix</keyword>
<dbReference type="EMBL" id="BART01023392">
    <property type="protein sequence ID" value="GAG92076.1"/>
    <property type="molecule type" value="Genomic_DNA"/>
</dbReference>
<reference evidence="3" key="1">
    <citation type="journal article" date="2014" name="Front. Microbiol.">
        <title>High frequency of phylogenetically diverse reductive dehalogenase-homologous genes in deep subseafloor sedimentary metagenomes.</title>
        <authorList>
            <person name="Kawai M."/>
            <person name="Futagami T."/>
            <person name="Toyoda A."/>
            <person name="Takaki Y."/>
            <person name="Nishi S."/>
            <person name="Hori S."/>
            <person name="Arai W."/>
            <person name="Tsubouchi T."/>
            <person name="Morono Y."/>
            <person name="Uchiyama I."/>
            <person name="Ito T."/>
            <person name="Fujiyama A."/>
            <person name="Inagaki F."/>
            <person name="Takami H."/>
        </authorList>
    </citation>
    <scope>NUCLEOTIDE SEQUENCE</scope>
    <source>
        <strain evidence="3">Expedition CK06-06</strain>
    </source>
</reference>
<feature type="compositionally biased region" description="Basic and acidic residues" evidence="1">
    <location>
        <begin position="94"/>
        <end position="105"/>
    </location>
</feature>
<feature type="transmembrane region" description="Helical" evidence="2">
    <location>
        <begin position="58"/>
        <end position="81"/>
    </location>
</feature>
<name>X1D6J8_9ZZZZ</name>
<keyword evidence="2" id="KW-0472">Membrane</keyword>
<feature type="transmembrane region" description="Helical" evidence="2">
    <location>
        <begin position="27"/>
        <end position="51"/>
    </location>
</feature>
<keyword evidence="2" id="KW-0812">Transmembrane</keyword>
<evidence type="ECO:0000313" key="3">
    <source>
        <dbReference type="EMBL" id="GAG92076.1"/>
    </source>
</evidence>
<protein>
    <submittedName>
        <fullName evidence="3">Uncharacterized protein</fullName>
    </submittedName>
</protein>
<organism evidence="3">
    <name type="scientific">marine sediment metagenome</name>
    <dbReference type="NCBI Taxonomy" id="412755"/>
    <lineage>
        <taxon>unclassified sequences</taxon>
        <taxon>metagenomes</taxon>
        <taxon>ecological metagenomes</taxon>
    </lineage>
</organism>
<gene>
    <name evidence="3" type="ORF">S01H4_42570</name>
</gene>
<evidence type="ECO:0000256" key="1">
    <source>
        <dbReference type="SAM" id="MobiDB-lite"/>
    </source>
</evidence>
<evidence type="ECO:0000256" key="2">
    <source>
        <dbReference type="SAM" id="Phobius"/>
    </source>
</evidence>
<sequence>MVEWEQIVEQALQYWEVFAEWFLGMPIYFQVLLIIGAVATIVLAVIIVYYVLKGAAHLIYYVLKGTYLLIKGIFVGIYKLFEELFYVISGKPRPVKEPSDKKCCKQPEPPHQSYEEQEII</sequence>